<comment type="caution">
    <text evidence="8">The sequence shown here is derived from an EMBL/GenBank/DDBJ whole genome shotgun (WGS) entry which is preliminary data.</text>
</comment>
<keyword evidence="3" id="KW-0997">Cell inner membrane</keyword>
<evidence type="ECO:0000313" key="8">
    <source>
        <dbReference type="EMBL" id="OAQ39932.1"/>
    </source>
</evidence>
<evidence type="ECO:0000256" key="2">
    <source>
        <dbReference type="ARBA" id="ARBA00022475"/>
    </source>
</evidence>
<protein>
    <submittedName>
        <fullName evidence="8">Lipid A biosynthesis acyltransferase</fullName>
    </submittedName>
</protein>
<name>A0A179DGL2_9SPHI</name>
<dbReference type="GO" id="GO:0005886">
    <property type="term" value="C:plasma membrane"/>
    <property type="evidence" value="ECO:0007669"/>
    <property type="project" value="UniProtKB-SubCell"/>
</dbReference>
<feature type="transmembrane region" description="Helical" evidence="7">
    <location>
        <begin position="12"/>
        <end position="37"/>
    </location>
</feature>
<dbReference type="STRING" id="1826909.A5893_08410"/>
<dbReference type="OrthoDB" id="9801955at2"/>
<keyword evidence="9" id="KW-1185">Reference proteome</keyword>
<evidence type="ECO:0000256" key="7">
    <source>
        <dbReference type="SAM" id="Phobius"/>
    </source>
</evidence>
<keyword evidence="2" id="KW-1003">Cell membrane</keyword>
<sequence>MINKGLSKVGAFFLYVFSLIPLPVLYLFADLIFFLLYHVLKYRRKVVQENLRNSFPNKSIEELHQIEKTFFNYFADLLVETIKMLSVSATFLKKRYTVTNEEIVAKYEQEGRSYLIAVGHYGNWEWNTIVTPLMIKAKPLIIYKPLNNDVFNEVFKKAREKSGTEMIRMKLALREIIKRKKELTATVFASDQTPAHGDAQDNIMFLNQLTPVFTGLEKIAKSTNYPVVFCDMRRVKRGYYSCDYKIVCENPSETVELEITKKHVELLENRINAEPAFWLWSHRRWKHKPNLNNE</sequence>
<keyword evidence="5 7" id="KW-0472">Membrane</keyword>
<dbReference type="CDD" id="cd07984">
    <property type="entry name" value="LPLAT_LABLAT-like"/>
    <property type="match status" value="1"/>
</dbReference>
<dbReference type="RefSeq" id="WP_068822547.1">
    <property type="nucleotide sequence ID" value="NZ_LWHJ01000027.1"/>
</dbReference>
<gene>
    <name evidence="8" type="ORF">A5893_08410</name>
</gene>
<keyword evidence="7" id="KW-1133">Transmembrane helix</keyword>
<evidence type="ECO:0000256" key="4">
    <source>
        <dbReference type="ARBA" id="ARBA00022679"/>
    </source>
</evidence>
<keyword evidence="7" id="KW-0812">Transmembrane</keyword>
<dbReference type="Pfam" id="PF03279">
    <property type="entry name" value="Lip_A_acyltrans"/>
    <property type="match status" value="1"/>
</dbReference>
<evidence type="ECO:0000256" key="1">
    <source>
        <dbReference type="ARBA" id="ARBA00004533"/>
    </source>
</evidence>
<evidence type="ECO:0000256" key="6">
    <source>
        <dbReference type="ARBA" id="ARBA00023315"/>
    </source>
</evidence>
<organism evidence="8 9">
    <name type="scientific">Pedobacter psychrophilus</name>
    <dbReference type="NCBI Taxonomy" id="1826909"/>
    <lineage>
        <taxon>Bacteria</taxon>
        <taxon>Pseudomonadati</taxon>
        <taxon>Bacteroidota</taxon>
        <taxon>Sphingobacteriia</taxon>
        <taxon>Sphingobacteriales</taxon>
        <taxon>Sphingobacteriaceae</taxon>
        <taxon>Pedobacter</taxon>
    </lineage>
</organism>
<comment type="subcellular location">
    <subcellularLocation>
        <location evidence="1">Cell inner membrane</location>
    </subcellularLocation>
</comment>
<reference evidence="8 9" key="1">
    <citation type="submission" date="2016-04" db="EMBL/GenBank/DDBJ databases">
        <authorList>
            <person name="Evans L.H."/>
            <person name="Alamgir A."/>
            <person name="Owens N."/>
            <person name="Weber N.D."/>
            <person name="Virtaneva K."/>
            <person name="Barbian K."/>
            <person name="Babar A."/>
            <person name="Rosenke K."/>
        </authorList>
    </citation>
    <scope>NUCLEOTIDE SEQUENCE [LARGE SCALE GENOMIC DNA]</scope>
    <source>
        <strain evidence="8 9">CCM 8644</strain>
    </source>
</reference>
<proteinExistence type="predicted"/>
<dbReference type="EMBL" id="LWHJ01000027">
    <property type="protein sequence ID" value="OAQ39932.1"/>
    <property type="molecule type" value="Genomic_DNA"/>
</dbReference>
<accession>A0A179DGL2</accession>
<dbReference type="Proteomes" id="UP000078459">
    <property type="component" value="Unassembled WGS sequence"/>
</dbReference>
<dbReference type="PANTHER" id="PTHR30606">
    <property type="entry name" value="LIPID A BIOSYNTHESIS LAUROYL ACYLTRANSFERASE"/>
    <property type="match status" value="1"/>
</dbReference>
<dbReference type="PANTHER" id="PTHR30606:SF10">
    <property type="entry name" value="PHOSPHATIDYLINOSITOL MANNOSIDE ACYLTRANSFERASE"/>
    <property type="match status" value="1"/>
</dbReference>
<evidence type="ECO:0000256" key="5">
    <source>
        <dbReference type="ARBA" id="ARBA00023136"/>
    </source>
</evidence>
<dbReference type="InterPro" id="IPR004960">
    <property type="entry name" value="LipA_acyltrans"/>
</dbReference>
<evidence type="ECO:0000256" key="3">
    <source>
        <dbReference type="ARBA" id="ARBA00022519"/>
    </source>
</evidence>
<keyword evidence="4 8" id="KW-0808">Transferase</keyword>
<dbReference type="AlphaFoldDB" id="A0A179DGL2"/>
<dbReference type="GO" id="GO:0009247">
    <property type="term" value="P:glycolipid biosynthetic process"/>
    <property type="evidence" value="ECO:0007669"/>
    <property type="project" value="UniProtKB-ARBA"/>
</dbReference>
<evidence type="ECO:0000313" key="9">
    <source>
        <dbReference type="Proteomes" id="UP000078459"/>
    </source>
</evidence>
<keyword evidence="6 8" id="KW-0012">Acyltransferase</keyword>
<dbReference type="GO" id="GO:0016746">
    <property type="term" value="F:acyltransferase activity"/>
    <property type="evidence" value="ECO:0007669"/>
    <property type="project" value="UniProtKB-KW"/>
</dbReference>
<reference evidence="8 9" key="2">
    <citation type="submission" date="2016-06" db="EMBL/GenBank/DDBJ databases">
        <title>Pedobacter psychrophilus sp. nov., isolated from Antarctic fragmentary rock.</title>
        <authorList>
            <person name="Svec P."/>
        </authorList>
    </citation>
    <scope>NUCLEOTIDE SEQUENCE [LARGE SCALE GENOMIC DNA]</scope>
    <source>
        <strain evidence="8 9">CCM 8644</strain>
    </source>
</reference>